<feature type="domain" description="PPIase cyclophilin-type" evidence="4">
    <location>
        <begin position="167"/>
        <end position="327"/>
    </location>
</feature>
<feature type="compositionally biased region" description="Low complexity" evidence="2">
    <location>
        <begin position="9"/>
        <end position="44"/>
    </location>
</feature>
<dbReference type="Gene3D" id="2.40.100.10">
    <property type="entry name" value="Cyclophilin-like"/>
    <property type="match status" value="1"/>
</dbReference>
<comment type="caution">
    <text evidence="5">The sequence shown here is derived from an EMBL/GenBank/DDBJ whole genome shotgun (WGS) entry which is preliminary data.</text>
</comment>
<feature type="region of interest" description="Disordered" evidence="2">
    <location>
        <begin position="90"/>
        <end position="168"/>
    </location>
</feature>
<keyword evidence="3" id="KW-0472">Membrane</keyword>
<dbReference type="InterPro" id="IPR029000">
    <property type="entry name" value="Cyclophilin-like_dom_sf"/>
</dbReference>
<feature type="region of interest" description="Disordered" evidence="2">
    <location>
        <begin position="1"/>
        <end position="54"/>
    </location>
</feature>
<organism evidence="5 6">
    <name type="scientific">Amycolatopsis oliviviridis</name>
    <dbReference type="NCBI Taxonomy" id="1471590"/>
    <lineage>
        <taxon>Bacteria</taxon>
        <taxon>Bacillati</taxon>
        <taxon>Actinomycetota</taxon>
        <taxon>Actinomycetes</taxon>
        <taxon>Pseudonocardiales</taxon>
        <taxon>Pseudonocardiaceae</taxon>
        <taxon>Amycolatopsis</taxon>
    </lineage>
</organism>
<evidence type="ECO:0000259" key="4">
    <source>
        <dbReference type="PROSITE" id="PS50072"/>
    </source>
</evidence>
<comment type="function">
    <text evidence="1">PPIases accelerate the folding of proteins. It catalyzes the cis-trans isomerization of proline imidic peptide bonds in oligopeptides.</text>
</comment>
<feature type="compositionally biased region" description="Low complexity" evidence="2">
    <location>
        <begin position="96"/>
        <end position="117"/>
    </location>
</feature>
<sequence>MSQPPQPGEPEGQVPGSGAPQGQPYQQQPYPQPYPQQQGWYGAPQQPPQPPPSNKTALWVGLGVLGLVVVVAVVAITGFVAPGFFLSDSKTEGSVASSSAPSSAPTSSEQATTTQSPVRIPGDRIPVPKRTTPLADPAECAYPADTGGGEVPKKATPPAAGPTPASGTSAVTLKTTAGDIGLTLDRALAPCTVANFLSLAQQGYYDNTPCHRLATSGLQMLQCGDPAGTGMGGPGYTIPDELFPEIKYGRGILAMAKTQAPNSGGSQFFMVYGVAELPPEYTVFGSISDAGLQVLDKVARGGLDESQGAGDGSGPPRIPVKFQSVEIG</sequence>
<protein>
    <submittedName>
        <fullName evidence="5">Peptidyl-prolyl cis-trans isomerase</fullName>
    </submittedName>
</protein>
<dbReference type="RefSeq" id="WP_191258877.1">
    <property type="nucleotide sequence ID" value="NZ_BNAY01000010.1"/>
</dbReference>
<evidence type="ECO:0000256" key="1">
    <source>
        <dbReference type="ARBA" id="ARBA00002388"/>
    </source>
</evidence>
<proteinExistence type="predicted"/>
<dbReference type="Pfam" id="PF00160">
    <property type="entry name" value="Pro_isomerase"/>
    <property type="match status" value="1"/>
</dbReference>
<evidence type="ECO:0000313" key="5">
    <source>
        <dbReference type="EMBL" id="GHH33485.1"/>
    </source>
</evidence>
<dbReference type="PANTHER" id="PTHR45625:SF3">
    <property type="entry name" value="PEPTIDYL-PROLYL CIS-TRANS ISOMERASE B-RELATED"/>
    <property type="match status" value="1"/>
</dbReference>
<gene>
    <name evidence="5" type="primary">ppiB</name>
    <name evidence="5" type="ORF">GCM10017790_72180</name>
</gene>
<keyword evidence="6" id="KW-1185">Reference proteome</keyword>
<dbReference type="GO" id="GO:0016853">
    <property type="term" value="F:isomerase activity"/>
    <property type="evidence" value="ECO:0007669"/>
    <property type="project" value="UniProtKB-KW"/>
</dbReference>
<feature type="compositionally biased region" description="Low complexity" evidence="2">
    <location>
        <begin position="154"/>
        <end position="168"/>
    </location>
</feature>
<dbReference type="PANTHER" id="PTHR45625">
    <property type="entry name" value="PEPTIDYL-PROLYL CIS-TRANS ISOMERASE-RELATED"/>
    <property type="match status" value="1"/>
</dbReference>
<evidence type="ECO:0000256" key="2">
    <source>
        <dbReference type="SAM" id="MobiDB-lite"/>
    </source>
</evidence>
<accession>A0ABQ3M4G7</accession>
<dbReference type="InterPro" id="IPR002130">
    <property type="entry name" value="Cyclophilin-type_PPIase_dom"/>
</dbReference>
<keyword evidence="5" id="KW-0413">Isomerase</keyword>
<dbReference type="SUPFAM" id="SSF50891">
    <property type="entry name" value="Cyclophilin-like"/>
    <property type="match status" value="1"/>
</dbReference>
<dbReference type="InterPro" id="IPR044666">
    <property type="entry name" value="Cyclophilin_A-like"/>
</dbReference>
<feature type="region of interest" description="Disordered" evidence="2">
    <location>
        <begin position="303"/>
        <end position="328"/>
    </location>
</feature>
<dbReference type="EMBL" id="BNAY01000010">
    <property type="protein sequence ID" value="GHH33485.1"/>
    <property type="molecule type" value="Genomic_DNA"/>
</dbReference>
<keyword evidence="3" id="KW-0812">Transmembrane</keyword>
<dbReference type="PROSITE" id="PS50072">
    <property type="entry name" value="CSA_PPIASE_2"/>
    <property type="match status" value="1"/>
</dbReference>
<feature type="transmembrane region" description="Helical" evidence="3">
    <location>
        <begin position="57"/>
        <end position="81"/>
    </location>
</feature>
<evidence type="ECO:0000256" key="3">
    <source>
        <dbReference type="SAM" id="Phobius"/>
    </source>
</evidence>
<reference evidence="6" key="1">
    <citation type="journal article" date="2019" name="Int. J. Syst. Evol. Microbiol.">
        <title>The Global Catalogue of Microorganisms (GCM) 10K type strain sequencing project: providing services to taxonomists for standard genome sequencing and annotation.</title>
        <authorList>
            <consortium name="The Broad Institute Genomics Platform"/>
            <consortium name="The Broad Institute Genome Sequencing Center for Infectious Disease"/>
            <person name="Wu L."/>
            <person name="Ma J."/>
        </authorList>
    </citation>
    <scope>NUCLEOTIDE SEQUENCE [LARGE SCALE GENOMIC DNA]</scope>
    <source>
        <strain evidence="6">CGMCC 4.7683</strain>
    </source>
</reference>
<keyword evidence="3" id="KW-1133">Transmembrane helix</keyword>
<name>A0ABQ3M4G7_9PSEU</name>
<evidence type="ECO:0000313" key="6">
    <source>
        <dbReference type="Proteomes" id="UP000635387"/>
    </source>
</evidence>
<dbReference type="Proteomes" id="UP000635387">
    <property type="component" value="Unassembled WGS sequence"/>
</dbReference>